<protein>
    <submittedName>
        <fullName evidence="2">Uncharacterized protein</fullName>
    </submittedName>
</protein>
<evidence type="ECO:0000313" key="2">
    <source>
        <dbReference type="EMBL" id="AEV19105.1"/>
    </source>
</evidence>
<accession>A0ABN4A0M4</accession>
<name>A0ABN4A0M4_GEOTH</name>
<reference evidence="2 3" key="1">
    <citation type="submission" date="2011-11" db="EMBL/GenBank/DDBJ databases">
        <title>Complete genome sequence of thermophilic Geobacillus thermoleovorans CCB_US3_UF5.</title>
        <authorList>
            <person name="Muhd Sakaff M.K.L."/>
            <person name="Abdul Rahman A.Y."/>
            <person name="Saito J.A."/>
            <person name="Hou S."/>
            <person name="Alam M."/>
        </authorList>
    </citation>
    <scope>NUCLEOTIDE SEQUENCE [LARGE SCALE GENOMIC DNA]</scope>
    <source>
        <strain evidence="2 3">CCB_US3_UF5</strain>
    </source>
</reference>
<feature type="transmembrane region" description="Helical" evidence="1">
    <location>
        <begin position="20"/>
        <end position="41"/>
    </location>
</feature>
<dbReference type="EMBL" id="CP003125">
    <property type="protein sequence ID" value="AEV19105.1"/>
    <property type="molecule type" value="Genomic_DNA"/>
</dbReference>
<proteinExistence type="predicted"/>
<keyword evidence="1" id="KW-0472">Membrane</keyword>
<keyword evidence="3" id="KW-1185">Reference proteome</keyword>
<gene>
    <name evidence="2" type="ORF">GTCCBUS3UF5_17950</name>
</gene>
<keyword evidence="1" id="KW-0812">Transmembrane</keyword>
<keyword evidence="1" id="KW-1133">Transmembrane helix</keyword>
<evidence type="ECO:0000313" key="3">
    <source>
        <dbReference type="Proteomes" id="UP000005636"/>
    </source>
</evidence>
<sequence length="50" mass="5847">MLSDGTVVFFSFSFFGPHEVEALLIFNDFHLVFVSLFFHCFGRRLKPLYA</sequence>
<organism evidence="2 3">
    <name type="scientific">Geobacillus thermoleovorans CCB_US3_UF5</name>
    <dbReference type="NCBI Taxonomy" id="1111068"/>
    <lineage>
        <taxon>Bacteria</taxon>
        <taxon>Bacillati</taxon>
        <taxon>Bacillota</taxon>
        <taxon>Bacilli</taxon>
        <taxon>Bacillales</taxon>
        <taxon>Anoxybacillaceae</taxon>
        <taxon>Geobacillus</taxon>
        <taxon>Geobacillus thermoleovorans group</taxon>
    </lineage>
</organism>
<evidence type="ECO:0000256" key="1">
    <source>
        <dbReference type="SAM" id="Phobius"/>
    </source>
</evidence>
<dbReference type="Proteomes" id="UP000005636">
    <property type="component" value="Chromosome"/>
</dbReference>